<dbReference type="PANTHER" id="PTHR12753">
    <property type="entry name" value="AD-003 - RELATED"/>
    <property type="match status" value="1"/>
</dbReference>
<sequence>MSAETATNPTSVPKPKQPKGILKKTTPTPWNQGCICHLSDAQVVQYLEKCKSALWSKDGLVIVKENLSIRGADVFDSRDSTVLREDRKFLSLFQQAGLRLVKAEFQRGLPATFLPVKMYALAQREED</sequence>
<accession>A0A175VX43</accession>
<evidence type="ECO:0000256" key="1">
    <source>
        <dbReference type="ARBA" id="ARBA00009059"/>
    </source>
</evidence>
<protein>
    <recommendedName>
        <fullName evidence="6">Alpha N-terminal protein methyltransferase 1</fullName>
        <ecNumber evidence="5">2.1.1.244</ecNumber>
    </recommendedName>
    <alternativeName>
        <fullName evidence="7">X-Pro-Lys N-terminal protein methyltransferase 1</fullName>
    </alternativeName>
</protein>
<feature type="region of interest" description="Disordered" evidence="11">
    <location>
        <begin position="1"/>
        <end position="28"/>
    </location>
</feature>
<comment type="similarity">
    <text evidence="1">Belongs to the methyltransferase superfamily. NTM1 family.</text>
</comment>
<evidence type="ECO:0000256" key="7">
    <source>
        <dbReference type="ARBA" id="ARBA00043129"/>
    </source>
</evidence>
<keyword evidence="2 12" id="KW-0489">Methyltransferase</keyword>
<evidence type="ECO:0000256" key="9">
    <source>
        <dbReference type="ARBA" id="ARBA00047885"/>
    </source>
</evidence>
<dbReference type="Gene3D" id="3.40.50.150">
    <property type="entry name" value="Vaccinia Virus protein VP39"/>
    <property type="match status" value="1"/>
</dbReference>
<evidence type="ECO:0000256" key="2">
    <source>
        <dbReference type="ARBA" id="ARBA00022603"/>
    </source>
</evidence>
<dbReference type="InterPro" id="IPR029063">
    <property type="entry name" value="SAM-dependent_MTases_sf"/>
</dbReference>
<evidence type="ECO:0000256" key="10">
    <source>
        <dbReference type="ARBA" id="ARBA00048167"/>
    </source>
</evidence>
<gene>
    <name evidence="12" type="ORF">MMYC01_208503</name>
</gene>
<evidence type="ECO:0000256" key="6">
    <source>
        <dbReference type="ARBA" id="ARBA00039449"/>
    </source>
</evidence>
<reference evidence="12 13" key="1">
    <citation type="journal article" date="2016" name="Genome Announc.">
        <title>Genome Sequence of Madurella mycetomatis mm55, Isolated from a Human Mycetoma Case in Sudan.</title>
        <authorList>
            <person name="Smit S."/>
            <person name="Derks M.F."/>
            <person name="Bervoets S."/>
            <person name="Fahal A."/>
            <person name="van Leeuwen W."/>
            <person name="van Belkum A."/>
            <person name="van de Sande W.W."/>
        </authorList>
    </citation>
    <scope>NUCLEOTIDE SEQUENCE [LARGE SCALE GENOMIC DNA]</scope>
    <source>
        <strain evidence="13">mm55</strain>
    </source>
</reference>
<comment type="catalytic activity">
    <reaction evidence="9">
        <text>N-terminal L-prolyl-L-prolyl-L-lysyl-[protein] + 2 S-adenosyl-L-methionine = N-terminal N,N-dimethyl-L-prolyl-L-prolyl-L-lysyl-[protein] + 2 S-adenosyl-L-homocysteine + 2 H(+)</text>
        <dbReference type="Rhea" id="RHEA:54736"/>
        <dbReference type="Rhea" id="RHEA-COMP:13787"/>
        <dbReference type="Rhea" id="RHEA-COMP:13974"/>
        <dbReference type="ChEBI" id="CHEBI:15378"/>
        <dbReference type="ChEBI" id="CHEBI:57856"/>
        <dbReference type="ChEBI" id="CHEBI:59789"/>
        <dbReference type="ChEBI" id="CHEBI:138059"/>
        <dbReference type="ChEBI" id="CHEBI:138318"/>
        <dbReference type="EC" id="2.1.1.244"/>
    </reaction>
</comment>
<dbReference type="EC" id="2.1.1.244" evidence="5"/>
<dbReference type="GO" id="GO:0071885">
    <property type="term" value="F:N-terminal protein N-methyltransferase activity"/>
    <property type="evidence" value="ECO:0007669"/>
    <property type="project" value="UniProtKB-EC"/>
</dbReference>
<dbReference type="SUPFAM" id="SSF53335">
    <property type="entry name" value="S-adenosyl-L-methionine-dependent methyltransferases"/>
    <property type="match status" value="1"/>
</dbReference>
<evidence type="ECO:0000313" key="13">
    <source>
        <dbReference type="Proteomes" id="UP000078237"/>
    </source>
</evidence>
<dbReference type="PANTHER" id="PTHR12753:SF0">
    <property type="entry name" value="ALPHA N-TERMINAL PROTEIN METHYLTRANSFERASE 1"/>
    <property type="match status" value="1"/>
</dbReference>
<evidence type="ECO:0000256" key="8">
    <source>
        <dbReference type="ARBA" id="ARBA00047306"/>
    </source>
</evidence>
<proteinExistence type="inferred from homology"/>
<keyword evidence="4" id="KW-0949">S-adenosyl-L-methionine</keyword>
<dbReference type="Proteomes" id="UP000078237">
    <property type="component" value="Unassembled WGS sequence"/>
</dbReference>
<evidence type="ECO:0000256" key="5">
    <source>
        <dbReference type="ARBA" id="ARBA00039112"/>
    </source>
</evidence>
<dbReference type="GO" id="GO:0005737">
    <property type="term" value="C:cytoplasm"/>
    <property type="evidence" value="ECO:0007669"/>
    <property type="project" value="TreeGrafter"/>
</dbReference>
<dbReference type="InterPro" id="IPR008576">
    <property type="entry name" value="MeTrfase_NTM1"/>
</dbReference>
<name>A0A175VX43_9PEZI</name>
<feature type="compositionally biased region" description="Polar residues" evidence="11">
    <location>
        <begin position="1"/>
        <end position="11"/>
    </location>
</feature>
<dbReference type="EMBL" id="LCTW02000279">
    <property type="protein sequence ID" value="KXX75314.1"/>
    <property type="molecule type" value="Genomic_DNA"/>
</dbReference>
<dbReference type="GO" id="GO:0032259">
    <property type="term" value="P:methylation"/>
    <property type="evidence" value="ECO:0007669"/>
    <property type="project" value="UniProtKB-KW"/>
</dbReference>
<keyword evidence="13" id="KW-1185">Reference proteome</keyword>
<comment type="caution">
    <text evidence="12">The sequence shown here is derived from an EMBL/GenBank/DDBJ whole genome shotgun (WGS) entry which is preliminary data.</text>
</comment>
<dbReference type="Pfam" id="PF05891">
    <property type="entry name" value="Methyltransf_PK"/>
    <property type="match status" value="1"/>
</dbReference>
<comment type="catalytic activity">
    <reaction evidence="8">
        <text>N-terminal L-seryl-L-prolyl-L-lysyl-[protein] + 3 S-adenosyl-L-methionine = N-terminal N,N,N-trimethyl-L-seryl-L-prolyl-L-lysyl-[protein] + 3 S-adenosyl-L-homocysteine + 3 H(+)</text>
        <dbReference type="Rhea" id="RHEA:54724"/>
        <dbReference type="Rhea" id="RHEA-COMP:13789"/>
        <dbReference type="Rhea" id="RHEA-COMP:13973"/>
        <dbReference type="ChEBI" id="CHEBI:15378"/>
        <dbReference type="ChEBI" id="CHEBI:57856"/>
        <dbReference type="ChEBI" id="CHEBI:59789"/>
        <dbReference type="ChEBI" id="CHEBI:138061"/>
        <dbReference type="ChEBI" id="CHEBI:138317"/>
        <dbReference type="EC" id="2.1.1.244"/>
    </reaction>
</comment>
<evidence type="ECO:0000313" key="12">
    <source>
        <dbReference type="EMBL" id="KXX75314.1"/>
    </source>
</evidence>
<evidence type="ECO:0000256" key="4">
    <source>
        <dbReference type="ARBA" id="ARBA00022691"/>
    </source>
</evidence>
<evidence type="ECO:0000256" key="11">
    <source>
        <dbReference type="SAM" id="MobiDB-lite"/>
    </source>
</evidence>
<dbReference type="OrthoDB" id="1298661at2759"/>
<comment type="catalytic activity">
    <reaction evidence="10">
        <text>N-terminal L-alanyl-L-prolyl-L-lysyl-[protein] + 3 S-adenosyl-L-methionine = N-terminal N,N,N-trimethyl-L-alanyl-L-prolyl-L-lysyl-[protein] + 3 S-adenosyl-L-homocysteine + 3 H(+)</text>
        <dbReference type="Rhea" id="RHEA:54712"/>
        <dbReference type="Rhea" id="RHEA-COMP:13785"/>
        <dbReference type="Rhea" id="RHEA-COMP:13971"/>
        <dbReference type="ChEBI" id="CHEBI:15378"/>
        <dbReference type="ChEBI" id="CHEBI:57856"/>
        <dbReference type="ChEBI" id="CHEBI:59789"/>
        <dbReference type="ChEBI" id="CHEBI:138057"/>
        <dbReference type="ChEBI" id="CHEBI:138315"/>
        <dbReference type="EC" id="2.1.1.244"/>
    </reaction>
</comment>
<evidence type="ECO:0000256" key="3">
    <source>
        <dbReference type="ARBA" id="ARBA00022679"/>
    </source>
</evidence>
<dbReference type="AlphaFoldDB" id="A0A175VX43"/>
<keyword evidence="3" id="KW-0808">Transferase</keyword>
<dbReference type="VEuPathDB" id="FungiDB:MMYC01_208503"/>
<organism evidence="12 13">
    <name type="scientific">Madurella mycetomatis</name>
    <dbReference type="NCBI Taxonomy" id="100816"/>
    <lineage>
        <taxon>Eukaryota</taxon>
        <taxon>Fungi</taxon>
        <taxon>Dikarya</taxon>
        <taxon>Ascomycota</taxon>
        <taxon>Pezizomycotina</taxon>
        <taxon>Sordariomycetes</taxon>
        <taxon>Sordariomycetidae</taxon>
        <taxon>Sordariales</taxon>
        <taxon>Sordariales incertae sedis</taxon>
        <taxon>Madurella</taxon>
    </lineage>
</organism>